<protein>
    <submittedName>
        <fullName evidence="2">CHAT domain-containing protein</fullName>
    </submittedName>
</protein>
<dbReference type="AlphaFoldDB" id="A0AAD7BB19"/>
<dbReference type="EMBL" id="JARKIF010000023">
    <property type="protein sequence ID" value="KAJ7615871.1"/>
    <property type="molecule type" value="Genomic_DNA"/>
</dbReference>
<dbReference type="Proteomes" id="UP001221142">
    <property type="component" value="Unassembled WGS sequence"/>
</dbReference>
<reference evidence="2" key="1">
    <citation type="submission" date="2023-03" db="EMBL/GenBank/DDBJ databases">
        <title>Massive genome expansion in bonnet fungi (Mycena s.s.) driven by repeated elements and novel gene families across ecological guilds.</title>
        <authorList>
            <consortium name="Lawrence Berkeley National Laboratory"/>
            <person name="Harder C.B."/>
            <person name="Miyauchi S."/>
            <person name="Viragh M."/>
            <person name="Kuo A."/>
            <person name="Thoen E."/>
            <person name="Andreopoulos B."/>
            <person name="Lu D."/>
            <person name="Skrede I."/>
            <person name="Drula E."/>
            <person name="Henrissat B."/>
            <person name="Morin E."/>
            <person name="Kohler A."/>
            <person name="Barry K."/>
            <person name="LaButti K."/>
            <person name="Morin E."/>
            <person name="Salamov A."/>
            <person name="Lipzen A."/>
            <person name="Mereny Z."/>
            <person name="Hegedus B."/>
            <person name="Baldrian P."/>
            <person name="Stursova M."/>
            <person name="Weitz H."/>
            <person name="Taylor A."/>
            <person name="Grigoriev I.V."/>
            <person name="Nagy L.G."/>
            <person name="Martin F."/>
            <person name="Kauserud H."/>
        </authorList>
    </citation>
    <scope>NUCLEOTIDE SEQUENCE</scope>
    <source>
        <strain evidence="2">9284</strain>
    </source>
</reference>
<feature type="domain" description="CHAT" evidence="1">
    <location>
        <begin position="732"/>
        <end position="969"/>
    </location>
</feature>
<evidence type="ECO:0000259" key="1">
    <source>
        <dbReference type="Pfam" id="PF12770"/>
    </source>
</evidence>
<evidence type="ECO:0000313" key="3">
    <source>
        <dbReference type="Proteomes" id="UP001221142"/>
    </source>
</evidence>
<sequence>MCELRDAIMQDPDALEAAFLRFQQVADNTAPGDPELAERLYTLAEFHALKYKISKDQQHLDATILKCQQIVDLHPPNRVAHLHNLIKYLRKRVAVLNEQADMELVLDAYLELLKVDPKDDSSRSNYLPFLSQSLCDRFRRFGDLRHLDALIQCDQEILDSQLKMHPLRQYTLSSLAVSLLERFKRFGDPSDLGAALGYQHEALEMTPKGHPWRAGSLNNIATNYLFKFRRLHDLESLHAAVEYSKEAADLTPPGDRMRARHVHTLGCCLGDRFSLLGDPADLKASRECLKEALDLTPVDSVPHRASYAHAVAASRTKTFLRFGDLRDLSVGIEHHQEAVDLLPGGHIDRVTYLQGLFVSLQERYRRLGNPADLAAAHRASEAALANAPPGHAARPACLYRFAASLVSRFQLYADPADLEAALGYQQEALSIIPPDHSDRAAILQGLASFLTKRYLISKHDVDLAEIRELYTASFKIVSHPDITWNAALSWASFAEDHSPRDAPDAYAAAFSVLPSLVWVGHSIPTRQTLNIWHGLEFATASAVRACISTQNLTLAVQFLEQGVATTFSQMMQLKTDVSAVPEELAREFERLSGLLYTREEQSLDSEEGSMKMDVVLERTKVIQAIRGLPGLERFLLPREYSELALASRYGPIVILNAHPNQCDAIVILDPVREPRHVPLPGVTQSELKAHKKVLDGLLARCNSRARDSASTRLFGKFEIAAGPKSVQERFQNLLSWLWTQVVGPVFDVLAANGITEGRMWWCPTGAFTALPLHAAAPSDDYIQSYTSTLGALLESHSKLASLNHSVNLCVVGVTDRQSNSLSSLPGVKLELSKIQALTSRKCASYTELLGPQATVSSVATQLKQSSWMHLASHGTQDLLNPSQSCFHLYDGPLPLSTILSLCLPKSAAHFAFLAACQTAMGDSALANESFHLGGGLIAAGFCATVGTMWSMCDEDGPVVAEGVYGYLFSEERTEGPRVRDTAKALQLAPVQGLRPVFPFIPRKIAVLIDNSAQHRIEICVLHPERQHFWRPEAFRKLDQMQLHPTTTPLRTLPLKPRLQILLSRHSRYSFPSPELHAGRSIDPRIVEMDNRLELGVFDCMSE</sequence>
<dbReference type="Gene3D" id="1.25.40.10">
    <property type="entry name" value="Tetratricopeptide repeat domain"/>
    <property type="match status" value="2"/>
</dbReference>
<organism evidence="2 3">
    <name type="scientific">Roridomyces roridus</name>
    <dbReference type="NCBI Taxonomy" id="1738132"/>
    <lineage>
        <taxon>Eukaryota</taxon>
        <taxon>Fungi</taxon>
        <taxon>Dikarya</taxon>
        <taxon>Basidiomycota</taxon>
        <taxon>Agaricomycotina</taxon>
        <taxon>Agaricomycetes</taxon>
        <taxon>Agaricomycetidae</taxon>
        <taxon>Agaricales</taxon>
        <taxon>Marasmiineae</taxon>
        <taxon>Mycenaceae</taxon>
        <taxon>Roridomyces</taxon>
    </lineage>
</organism>
<dbReference type="InterPro" id="IPR011990">
    <property type="entry name" value="TPR-like_helical_dom_sf"/>
</dbReference>
<dbReference type="InterPro" id="IPR024983">
    <property type="entry name" value="CHAT_dom"/>
</dbReference>
<accession>A0AAD7BB19</accession>
<name>A0AAD7BB19_9AGAR</name>
<gene>
    <name evidence="2" type="ORF">FB45DRAFT_1064076</name>
</gene>
<dbReference type="Pfam" id="PF12770">
    <property type="entry name" value="CHAT"/>
    <property type="match status" value="1"/>
</dbReference>
<evidence type="ECO:0000313" key="2">
    <source>
        <dbReference type="EMBL" id="KAJ7615871.1"/>
    </source>
</evidence>
<keyword evidence="3" id="KW-1185">Reference proteome</keyword>
<comment type="caution">
    <text evidence="2">The sequence shown here is derived from an EMBL/GenBank/DDBJ whole genome shotgun (WGS) entry which is preliminary data.</text>
</comment>
<proteinExistence type="predicted"/>